<evidence type="ECO:0000256" key="1">
    <source>
        <dbReference type="SAM" id="MobiDB-lite"/>
    </source>
</evidence>
<dbReference type="Proteomes" id="UP000322873">
    <property type="component" value="Unassembled WGS sequence"/>
</dbReference>
<dbReference type="AlphaFoldDB" id="A0A5M9JLT2"/>
<evidence type="ECO:0000313" key="2">
    <source>
        <dbReference type="EMBL" id="KAA8569697.1"/>
    </source>
</evidence>
<dbReference type="EMBL" id="VICG01000008">
    <property type="protein sequence ID" value="KAA8569697.1"/>
    <property type="molecule type" value="Genomic_DNA"/>
</dbReference>
<gene>
    <name evidence="2" type="ORF">EYC84_001288</name>
</gene>
<protein>
    <submittedName>
        <fullName evidence="2">Uncharacterized protein</fullName>
    </submittedName>
</protein>
<accession>A0A5M9JLT2</accession>
<feature type="region of interest" description="Disordered" evidence="1">
    <location>
        <begin position="1"/>
        <end position="22"/>
    </location>
</feature>
<keyword evidence="3" id="KW-1185">Reference proteome</keyword>
<name>A0A5M9JLT2_MONFR</name>
<comment type="caution">
    <text evidence="2">The sequence shown here is derived from an EMBL/GenBank/DDBJ whole genome shotgun (WGS) entry which is preliminary data.</text>
</comment>
<reference evidence="2 3" key="1">
    <citation type="submission" date="2019-06" db="EMBL/GenBank/DDBJ databases">
        <title>Genome Sequence of the Brown Rot Fungal Pathogen Monilinia fructicola.</title>
        <authorList>
            <person name="De Miccolis Angelini R.M."/>
            <person name="Landi L."/>
            <person name="Abate D."/>
            <person name="Pollastro S."/>
            <person name="Romanazzi G."/>
            <person name="Faretra F."/>
        </authorList>
    </citation>
    <scope>NUCLEOTIDE SEQUENCE [LARGE SCALE GENOMIC DNA]</scope>
    <source>
        <strain evidence="2 3">Mfrc123</strain>
    </source>
</reference>
<proteinExistence type="predicted"/>
<organism evidence="2 3">
    <name type="scientific">Monilinia fructicola</name>
    <name type="common">Brown rot fungus</name>
    <name type="synonym">Ciboria fructicola</name>
    <dbReference type="NCBI Taxonomy" id="38448"/>
    <lineage>
        <taxon>Eukaryota</taxon>
        <taxon>Fungi</taxon>
        <taxon>Dikarya</taxon>
        <taxon>Ascomycota</taxon>
        <taxon>Pezizomycotina</taxon>
        <taxon>Leotiomycetes</taxon>
        <taxon>Helotiales</taxon>
        <taxon>Sclerotiniaceae</taxon>
        <taxon>Monilinia</taxon>
    </lineage>
</organism>
<evidence type="ECO:0000313" key="3">
    <source>
        <dbReference type="Proteomes" id="UP000322873"/>
    </source>
</evidence>
<sequence>MDVDLFGSESESKSESEVEVEVESELGNEIEMRIRISELADPRKKKGKLKCQKSSLYTPNPIHPVYILRVTPFFWCDPIDREHEMKCNAVLCDTDPTQR</sequence>